<keyword evidence="7 9" id="KW-0472">Membrane</keyword>
<dbReference type="HOGENOM" id="CLU_1668579_0_0_0"/>
<dbReference type="GO" id="GO:0009279">
    <property type="term" value="C:cell outer membrane"/>
    <property type="evidence" value="ECO:0007669"/>
    <property type="project" value="UniProtKB-SubCell"/>
</dbReference>
<keyword evidence="11" id="KW-1185">Reference proteome</keyword>
<dbReference type="GO" id="GO:0015627">
    <property type="term" value="C:type II protein secretion system complex"/>
    <property type="evidence" value="ECO:0007669"/>
    <property type="project" value="InterPro"/>
</dbReference>
<dbReference type="PRINTS" id="PR00813">
    <property type="entry name" value="BCTERIALGSPG"/>
</dbReference>
<dbReference type="AlphaFoldDB" id="D2C4E5"/>
<accession>D2C4E5</accession>
<dbReference type="SUPFAM" id="SSF54523">
    <property type="entry name" value="Pili subunits"/>
    <property type="match status" value="1"/>
</dbReference>
<evidence type="ECO:0000256" key="8">
    <source>
        <dbReference type="ARBA" id="ARBA00023237"/>
    </source>
</evidence>
<dbReference type="NCBIfam" id="TIGR02532">
    <property type="entry name" value="IV_pilin_GFxxxE"/>
    <property type="match status" value="1"/>
</dbReference>
<keyword evidence="3" id="KW-0488">Methylation</keyword>
<evidence type="ECO:0000256" key="3">
    <source>
        <dbReference type="ARBA" id="ARBA00022481"/>
    </source>
</evidence>
<dbReference type="Pfam" id="PF07963">
    <property type="entry name" value="N_methyl"/>
    <property type="match status" value="1"/>
</dbReference>
<dbReference type="Gene3D" id="3.30.700.10">
    <property type="entry name" value="Glycoprotein, Type 4 Pilin"/>
    <property type="match status" value="1"/>
</dbReference>
<evidence type="ECO:0000256" key="4">
    <source>
        <dbReference type="ARBA" id="ARBA00022692"/>
    </source>
</evidence>
<name>D2C4E5_THEP2</name>
<evidence type="ECO:0000256" key="1">
    <source>
        <dbReference type="ARBA" id="ARBA00004203"/>
    </source>
</evidence>
<dbReference type="KEGG" id="tnp:Tnap_1523"/>
<dbReference type="RefSeq" id="WP_012896525.1">
    <property type="nucleotide sequence ID" value="NC_013642.1"/>
</dbReference>
<evidence type="ECO:0000256" key="6">
    <source>
        <dbReference type="ARBA" id="ARBA00022989"/>
    </source>
</evidence>
<proteinExistence type="predicted"/>
<reference evidence="10 11" key="1">
    <citation type="submission" date="2009-12" db="EMBL/GenBank/DDBJ databases">
        <title>Complete sequence of Thermotoga petrophila RKU-1.</title>
        <authorList>
            <consortium name="US DOE Joint Genome Institute"/>
            <person name="Lucas S."/>
            <person name="Copeland A."/>
            <person name="Lapidus A."/>
            <person name="Glavina del Rio T."/>
            <person name="Dalin E."/>
            <person name="Tice H."/>
            <person name="Bruce D."/>
            <person name="Goodwin L."/>
            <person name="Pitluck S."/>
            <person name="Munk A.C."/>
            <person name="Brettin T."/>
            <person name="Detter J.C."/>
            <person name="Han C."/>
            <person name="Tapia R."/>
            <person name="Larimer F."/>
            <person name="Land M."/>
            <person name="Hauser L."/>
            <person name="Kyrpides N."/>
            <person name="Mikhailova N."/>
            <person name="Nelson K.E."/>
            <person name="Gogarten J.P."/>
            <person name="Noll K.M."/>
        </authorList>
    </citation>
    <scope>NUCLEOTIDE SEQUENCE [LARGE SCALE GENOMIC DNA]</scope>
    <source>
        <strain evidence="11">ATCC BAA-489 / DSM 13996 / JCM 10882 / RKU-10</strain>
    </source>
</reference>
<dbReference type="PANTHER" id="PTHR30093">
    <property type="entry name" value="GENERAL SECRETION PATHWAY PROTEIN G"/>
    <property type="match status" value="1"/>
</dbReference>
<evidence type="ECO:0000313" key="10">
    <source>
        <dbReference type="EMBL" id="ADA67599.1"/>
    </source>
</evidence>
<comment type="subcellular location">
    <subcellularLocation>
        <location evidence="1">Cell outer membrane</location>
        <topology evidence="1">Single-pass membrane protein</topology>
    </subcellularLocation>
    <subcellularLocation>
        <location evidence="2">Periplasm</location>
    </subcellularLocation>
</comment>
<keyword evidence="6 9" id="KW-1133">Transmembrane helix</keyword>
<feature type="transmembrane region" description="Helical" evidence="9">
    <location>
        <begin position="6"/>
        <end position="27"/>
    </location>
</feature>
<evidence type="ECO:0000256" key="7">
    <source>
        <dbReference type="ARBA" id="ARBA00023136"/>
    </source>
</evidence>
<evidence type="ECO:0000256" key="5">
    <source>
        <dbReference type="ARBA" id="ARBA00022764"/>
    </source>
</evidence>
<dbReference type="PANTHER" id="PTHR30093:SF44">
    <property type="entry name" value="TYPE II SECRETION SYSTEM CORE PROTEIN G"/>
    <property type="match status" value="1"/>
</dbReference>
<dbReference type="PROSITE" id="PS00409">
    <property type="entry name" value="PROKAR_NTER_METHYL"/>
    <property type="match status" value="1"/>
</dbReference>
<dbReference type="EMBL" id="CP001839">
    <property type="protein sequence ID" value="ADA67599.1"/>
    <property type="molecule type" value="Genomic_DNA"/>
</dbReference>
<evidence type="ECO:0000256" key="9">
    <source>
        <dbReference type="SAM" id="Phobius"/>
    </source>
</evidence>
<evidence type="ECO:0000256" key="2">
    <source>
        <dbReference type="ARBA" id="ARBA00004418"/>
    </source>
</evidence>
<dbReference type="InterPro" id="IPR012902">
    <property type="entry name" value="N_methyl_site"/>
</dbReference>
<dbReference type="InterPro" id="IPR045584">
    <property type="entry name" value="Pilin-like"/>
</dbReference>
<dbReference type="InterPro" id="IPR000983">
    <property type="entry name" value="Bac_GSPG_pilin"/>
</dbReference>
<keyword evidence="5" id="KW-0574">Periplasm</keyword>
<keyword evidence="4 9" id="KW-0812">Transmembrane</keyword>
<gene>
    <name evidence="10" type="ordered locus">Tnap_1523</name>
</gene>
<keyword evidence="8" id="KW-0998">Cell outer membrane</keyword>
<organism evidence="10 11">
    <name type="scientific">Thermotoga petrophila (strain ATCC BAA-489 / DSM 13996 / JCM 10882 / RKU-10)</name>
    <name type="common">Thermotoga naphthophila</name>
    <dbReference type="NCBI Taxonomy" id="590168"/>
    <lineage>
        <taxon>Bacteria</taxon>
        <taxon>Thermotogati</taxon>
        <taxon>Thermotogota</taxon>
        <taxon>Thermotogae</taxon>
        <taxon>Thermotogales</taxon>
        <taxon>Thermotogaceae</taxon>
        <taxon>Thermotoga</taxon>
    </lineage>
</organism>
<protein>
    <submittedName>
        <fullName evidence="10">Type IV pilin-related protein</fullName>
    </submittedName>
</protein>
<dbReference type="GO" id="GO:0042597">
    <property type="term" value="C:periplasmic space"/>
    <property type="evidence" value="ECO:0007669"/>
    <property type="project" value="UniProtKB-SubCell"/>
</dbReference>
<dbReference type="GO" id="GO:0015628">
    <property type="term" value="P:protein secretion by the type II secretion system"/>
    <property type="evidence" value="ECO:0007669"/>
    <property type="project" value="InterPro"/>
</dbReference>
<dbReference type="Proteomes" id="UP000000940">
    <property type="component" value="Chromosome"/>
</dbReference>
<evidence type="ECO:0000313" key="11">
    <source>
        <dbReference type="Proteomes" id="UP000000940"/>
    </source>
</evidence>
<sequence length="159" mass="17737">MRKRAGFTLIELLIVMAIIASLMAVLVPTATGAMRKARATRIAVQLRNLEQGLEQYLMATLPATSDVDGKDLSYWKDKLEKKGFVDDDLLTDPNLKTLTTSVTNNETQIEITIGYDVKDESIAELVVGSLRETYGNGVSQDQNQKTVVNIKKTIEAFWW</sequence>